<dbReference type="InterPro" id="IPR012292">
    <property type="entry name" value="Globin/Proto"/>
</dbReference>
<dbReference type="SUPFAM" id="SSF46458">
    <property type="entry name" value="Globin-like"/>
    <property type="match status" value="1"/>
</dbReference>
<evidence type="ECO:0000313" key="3">
    <source>
        <dbReference type="Proteomes" id="UP000050544"/>
    </source>
</evidence>
<dbReference type="AlphaFoldDB" id="A0A0P6XZU8"/>
<dbReference type="InterPro" id="IPR009050">
    <property type="entry name" value="Globin-like_sf"/>
</dbReference>
<dbReference type="CDD" id="cd12124">
    <property type="entry name" value="Pgbs"/>
    <property type="match status" value="1"/>
</dbReference>
<dbReference type="GO" id="GO:0019825">
    <property type="term" value="F:oxygen binding"/>
    <property type="evidence" value="ECO:0007669"/>
    <property type="project" value="InterPro"/>
</dbReference>
<accession>A0A0P6XZU8</accession>
<dbReference type="EMBL" id="LGKO01000006">
    <property type="protein sequence ID" value="KPL82072.1"/>
    <property type="molecule type" value="Genomic_DNA"/>
</dbReference>
<evidence type="ECO:0000259" key="1">
    <source>
        <dbReference type="Pfam" id="PF11563"/>
    </source>
</evidence>
<name>A0A0P6XZU8_9CHLR</name>
<comment type="caution">
    <text evidence="2">The sequence shown here is derived from an EMBL/GenBank/DDBJ whole genome shotgun (WGS) entry which is preliminary data.</text>
</comment>
<dbReference type="GO" id="GO:0020037">
    <property type="term" value="F:heme binding"/>
    <property type="evidence" value="ECO:0007669"/>
    <property type="project" value="InterPro"/>
</dbReference>
<dbReference type="InterPro" id="IPR012102">
    <property type="entry name" value="Protoglobin"/>
</dbReference>
<dbReference type="Pfam" id="PF11563">
    <property type="entry name" value="Protoglobin"/>
    <property type="match status" value="1"/>
</dbReference>
<proteinExistence type="predicted"/>
<dbReference type="SMR" id="A0A0P6XZU8"/>
<sequence length="193" mass="22340">MSAIPGYTYGLTEARSPLSPTDLEHLKQAVLFGPEDEHYLRLAGEVLADQIEEILDVWYGFVGSHPHLVYYFTDGHGNPNAEYLAAVRRRFGQWILDTCTRPYDQDWLNYQHEIGLRHHRSKKNRTDGVEAVPIVHHRYLVAFIYPITATIKPFLARKGHSPEEVEKMHQAWFKSVVMQVALWSAPYVHPEDF</sequence>
<dbReference type="InterPro" id="IPR044398">
    <property type="entry name" value="Globin-sensor_dom"/>
</dbReference>
<reference evidence="2 3" key="1">
    <citation type="submission" date="2015-07" db="EMBL/GenBank/DDBJ databases">
        <title>Whole genome sequence of Thermanaerothrix daxensis DSM 23592.</title>
        <authorList>
            <person name="Hemp J."/>
            <person name="Ward L.M."/>
            <person name="Pace L.A."/>
            <person name="Fischer W.W."/>
        </authorList>
    </citation>
    <scope>NUCLEOTIDE SEQUENCE [LARGE SCALE GENOMIC DNA]</scope>
    <source>
        <strain evidence="2 3">GNS-1</strain>
    </source>
</reference>
<keyword evidence="3" id="KW-1185">Reference proteome</keyword>
<protein>
    <submittedName>
        <fullName evidence="2">Protogloblin ApPgb</fullName>
    </submittedName>
</protein>
<feature type="domain" description="Globin-sensor" evidence="1">
    <location>
        <begin position="22"/>
        <end position="190"/>
    </location>
</feature>
<organism evidence="2 3">
    <name type="scientific">Thermanaerothrix daxensis</name>
    <dbReference type="NCBI Taxonomy" id="869279"/>
    <lineage>
        <taxon>Bacteria</taxon>
        <taxon>Bacillati</taxon>
        <taxon>Chloroflexota</taxon>
        <taxon>Anaerolineae</taxon>
        <taxon>Anaerolineales</taxon>
        <taxon>Anaerolineaceae</taxon>
        <taxon>Thermanaerothrix</taxon>
    </lineage>
</organism>
<dbReference type="Proteomes" id="UP000050544">
    <property type="component" value="Unassembled WGS sequence"/>
</dbReference>
<dbReference type="PIRSF" id="PIRSF014300">
    <property type="entry name" value="Protoglobin"/>
    <property type="match status" value="1"/>
</dbReference>
<gene>
    <name evidence="2" type="ORF">SE15_13250</name>
</gene>
<dbReference type="Gene3D" id="1.10.490.10">
    <property type="entry name" value="Globins"/>
    <property type="match status" value="1"/>
</dbReference>
<evidence type="ECO:0000313" key="2">
    <source>
        <dbReference type="EMBL" id="KPL82072.1"/>
    </source>
</evidence>
<dbReference type="OrthoDB" id="9780134at2"/>
<dbReference type="RefSeq" id="WP_054522597.1">
    <property type="nucleotide sequence ID" value="NZ_LGKO01000006.1"/>
</dbReference>
<dbReference type="STRING" id="869279.SE15_13250"/>
<dbReference type="PATRIC" id="fig|869279.4.peg.2585"/>